<evidence type="ECO:0000313" key="2">
    <source>
        <dbReference type="Proteomes" id="UP000886998"/>
    </source>
</evidence>
<gene>
    <name evidence="1" type="ORF">TNIN_199301</name>
</gene>
<comment type="caution">
    <text evidence="1">The sequence shown here is derived from an EMBL/GenBank/DDBJ whole genome shotgun (WGS) entry which is preliminary data.</text>
</comment>
<dbReference type="AlphaFoldDB" id="A0A8X6X3U1"/>
<dbReference type="Proteomes" id="UP000886998">
    <property type="component" value="Unassembled WGS sequence"/>
</dbReference>
<protein>
    <submittedName>
        <fullName evidence="1">Uncharacterized protein</fullName>
    </submittedName>
</protein>
<keyword evidence="2" id="KW-1185">Reference proteome</keyword>
<sequence length="137" mass="15855">MSTGSLRRTAFLLEAEISNLYTFSRLSSALSFPSMVVVESCKVCSRMLPVYSVLHRVSRSRAWVGPADLPFQTRFQFKPLLWHSVRSRCLTLHQSFCLNWVLQRLLEYCILASSEYALIVMDFLKLTPKRKIVFACR</sequence>
<accession>A0A8X6X3U1</accession>
<organism evidence="1 2">
    <name type="scientific">Trichonephila inaurata madagascariensis</name>
    <dbReference type="NCBI Taxonomy" id="2747483"/>
    <lineage>
        <taxon>Eukaryota</taxon>
        <taxon>Metazoa</taxon>
        <taxon>Ecdysozoa</taxon>
        <taxon>Arthropoda</taxon>
        <taxon>Chelicerata</taxon>
        <taxon>Arachnida</taxon>
        <taxon>Araneae</taxon>
        <taxon>Araneomorphae</taxon>
        <taxon>Entelegynae</taxon>
        <taxon>Araneoidea</taxon>
        <taxon>Nephilidae</taxon>
        <taxon>Trichonephila</taxon>
        <taxon>Trichonephila inaurata</taxon>
    </lineage>
</organism>
<name>A0A8X6X3U1_9ARAC</name>
<reference evidence="1" key="1">
    <citation type="submission" date="2020-08" db="EMBL/GenBank/DDBJ databases">
        <title>Multicomponent nature underlies the extraordinary mechanical properties of spider dragline silk.</title>
        <authorList>
            <person name="Kono N."/>
            <person name="Nakamura H."/>
            <person name="Mori M."/>
            <person name="Yoshida Y."/>
            <person name="Ohtoshi R."/>
            <person name="Malay A.D."/>
            <person name="Moran D.A.P."/>
            <person name="Tomita M."/>
            <person name="Numata K."/>
            <person name="Arakawa K."/>
        </authorList>
    </citation>
    <scope>NUCLEOTIDE SEQUENCE</scope>
</reference>
<dbReference type="EMBL" id="BMAV01005026">
    <property type="protein sequence ID" value="GFY45760.1"/>
    <property type="molecule type" value="Genomic_DNA"/>
</dbReference>
<proteinExistence type="predicted"/>
<evidence type="ECO:0000313" key="1">
    <source>
        <dbReference type="EMBL" id="GFY45760.1"/>
    </source>
</evidence>